<evidence type="ECO:0000256" key="2">
    <source>
        <dbReference type="ARBA" id="ARBA00004766"/>
    </source>
</evidence>
<dbReference type="EMBL" id="JBHFFA010000006">
    <property type="protein sequence ID" value="KAL2622518.1"/>
    <property type="molecule type" value="Genomic_DNA"/>
</dbReference>
<evidence type="ECO:0000256" key="19">
    <source>
        <dbReference type="ARBA" id="ARBA00023027"/>
    </source>
</evidence>
<dbReference type="Pfam" id="PF03447">
    <property type="entry name" value="NAD_binding_3"/>
    <property type="match status" value="1"/>
</dbReference>
<keyword evidence="19" id="KW-0520">NAD</keyword>
<comment type="pathway">
    <text evidence="2">Amino-acid biosynthesis; L-lysine biosynthesis via DAP pathway; (S)-tetrahydrodipicolinate from L-aspartate: step 1/4.</text>
</comment>
<dbReference type="InterPro" id="IPR005106">
    <property type="entry name" value="Asp/hSer_DH_NAD-bd"/>
</dbReference>
<evidence type="ECO:0000313" key="35">
    <source>
        <dbReference type="Proteomes" id="UP001605036"/>
    </source>
</evidence>
<feature type="binding site" evidence="29">
    <location>
        <position position="218"/>
    </location>
    <ligand>
        <name>L-homoserine</name>
        <dbReference type="ChEBI" id="CHEBI:57476"/>
    </ligand>
</feature>
<keyword evidence="15" id="KW-0418">Kinase</keyword>
<feature type="binding site" evidence="29">
    <location>
        <position position="106"/>
    </location>
    <ligand>
        <name>NADPH</name>
        <dbReference type="ChEBI" id="CHEBI:57783"/>
    </ligand>
</feature>
<evidence type="ECO:0000256" key="17">
    <source>
        <dbReference type="ARBA" id="ARBA00022857"/>
    </source>
</evidence>
<evidence type="ECO:0000256" key="12">
    <source>
        <dbReference type="ARBA" id="ARBA00022697"/>
    </source>
</evidence>
<dbReference type="SUPFAM" id="SSF55347">
    <property type="entry name" value="Glyceraldehyde-3-phosphate dehydrogenase-like, C-terminal domain"/>
    <property type="match status" value="1"/>
</dbReference>
<evidence type="ECO:0000256" key="20">
    <source>
        <dbReference type="ARBA" id="ARBA00023053"/>
    </source>
</evidence>
<keyword evidence="21" id="KW-0457">Lysine biosynthesis</keyword>
<keyword evidence="35" id="KW-1185">Reference proteome</keyword>
<evidence type="ECO:0000256" key="6">
    <source>
        <dbReference type="ARBA" id="ARBA00005139"/>
    </source>
</evidence>
<evidence type="ECO:0000259" key="33">
    <source>
        <dbReference type="Pfam" id="PF03447"/>
    </source>
</evidence>
<keyword evidence="20" id="KW-0915">Sodium</keyword>
<evidence type="ECO:0000256" key="31">
    <source>
        <dbReference type="RuleBase" id="RU004171"/>
    </source>
</evidence>
<keyword evidence="23" id="KW-0511">Multifunctional enzyme</keyword>
<dbReference type="InterPro" id="IPR022697">
    <property type="entry name" value="HDH_short"/>
</dbReference>
<dbReference type="AlphaFoldDB" id="A0ABD1Y764"/>
<dbReference type="GO" id="GO:0009088">
    <property type="term" value="P:threonine biosynthetic process"/>
    <property type="evidence" value="ECO:0007669"/>
    <property type="project" value="UniProtKB-KW"/>
</dbReference>
<evidence type="ECO:0000256" key="10">
    <source>
        <dbReference type="ARBA" id="ARBA00022605"/>
    </source>
</evidence>
<evidence type="ECO:0000256" key="27">
    <source>
        <dbReference type="PIRNR" id="PIRNR036497"/>
    </source>
</evidence>
<evidence type="ECO:0000256" key="18">
    <source>
        <dbReference type="ARBA" id="ARBA00023002"/>
    </source>
</evidence>
<evidence type="ECO:0000256" key="29">
    <source>
        <dbReference type="PIRSR" id="PIRSR036497-2"/>
    </source>
</evidence>
<dbReference type="Gene3D" id="3.40.50.720">
    <property type="entry name" value="NAD(P)-binding Rossmann-like Domain"/>
    <property type="match status" value="1"/>
</dbReference>
<dbReference type="InterPro" id="IPR001342">
    <property type="entry name" value="HDH_cat"/>
</dbReference>
<evidence type="ECO:0000256" key="9">
    <source>
        <dbReference type="ARBA" id="ARBA00010046"/>
    </source>
</evidence>
<evidence type="ECO:0000313" key="34">
    <source>
        <dbReference type="EMBL" id="KAL2622518.1"/>
    </source>
</evidence>
<comment type="pathway">
    <text evidence="3">Amino-acid biosynthesis; L-methionine biosynthesis via de novo pathway; L-homoserine from L-aspartate: step 1/3.</text>
</comment>
<comment type="catalytic activity">
    <reaction evidence="26">
        <text>L-homoserine + NADP(+) = L-aspartate 4-semialdehyde + NADPH + H(+)</text>
        <dbReference type="Rhea" id="RHEA:15761"/>
        <dbReference type="ChEBI" id="CHEBI:15378"/>
        <dbReference type="ChEBI" id="CHEBI:57476"/>
        <dbReference type="ChEBI" id="CHEBI:57783"/>
        <dbReference type="ChEBI" id="CHEBI:58349"/>
        <dbReference type="ChEBI" id="CHEBI:537519"/>
        <dbReference type="EC" id="1.1.1.3"/>
    </reaction>
    <physiologicalReaction direction="right-to-left" evidence="26">
        <dbReference type="Rhea" id="RHEA:15763"/>
    </physiologicalReaction>
</comment>
<evidence type="ECO:0000256" key="8">
    <source>
        <dbReference type="ARBA" id="ARBA00007952"/>
    </source>
</evidence>
<comment type="similarity">
    <text evidence="7 27 31">Belongs to the homoserine dehydrogenase family.</text>
</comment>
<dbReference type="GO" id="GO:0005524">
    <property type="term" value="F:ATP binding"/>
    <property type="evidence" value="ECO:0007669"/>
    <property type="project" value="UniProtKB-KW"/>
</dbReference>
<dbReference type="GO" id="GO:0004412">
    <property type="term" value="F:homoserine dehydrogenase activity"/>
    <property type="evidence" value="ECO:0007669"/>
    <property type="project" value="UniProtKB-EC"/>
</dbReference>
<evidence type="ECO:0000256" key="30">
    <source>
        <dbReference type="RuleBase" id="RU000579"/>
    </source>
</evidence>
<keyword evidence="14" id="KW-0547">Nucleotide-binding</keyword>
<evidence type="ECO:0000256" key="3">
    <source>
        <dbReference type="ARBA" id="ARBA00004986"/>
    </source>
</evidence>
<keyword evidence="12 27" id="KW-0791">Threonine biosynthesis</keyword>
<evidence type="ECO:0000256" key="25">
    <source>
        <dbReference type="ARBA" id="ARBA00048561"/>
    </source>
</evidence>
<dbReference type="Gene3D" id="3.30.360.10">
    <property type="entry name" value="Dihydrodipicolinate Reductase, domain 2"/>
    <property type="match status" value="1"/>
</dbReference>
<dbReference type="GO" id="GO:0009086">
    <property type="term" value="P:methionine biosynthetic process"/>
    <property type="evidence" value="ECO:0007669"/>
    <property type="project" value="UniProtKB-KW"/>
</dbReference>
<dbReference type="GO" id="GO:0009085">
    <property type="term" value="P:lysine biosynthetic process"/>
    <property type="evidence" value="ECO:0007669"/>
    <property type="project" value="UniProtKB-KW"/>
</dbReference>
<dbReference type="InterPro" id="IPR011147">
    <property type="entry name" value="Bifunc_Aspkin/hSer_DH"/>
</dbReference>
<dbReference type="PROSITE" id="PS01042">
    <property type="entry name" value="HOMOSER_DHGENASE"/>
    <property type="match status" value="1"/>
</dbReference>
<comment type="cofactor">
    <cofactor evidence="1">
        <name>a metal cation</name>
        <dbReference type="ChEBI" id="CHEBI:25213"/>
    </cofactor>
</comment>
<dbReference type="InterPro" id="IPR019811">
    <property type="entry name" value="HDH_CS"/>
</dbReference>
<evidence type="ECO:0000256" key="7">
    <source>
        <dbReference type="ARBA" id="ARBA00006753"/>
    </source>
</evidence>
<dbReference type="PANTHER" id="PTHR43070:SF5">
    <property type="entry name" value="HOMOSERINE DEHYDROGENASE"/>
    <property type="match status" value="1"/>
</dbReference>
<keyword evidence="22 27" id="KW-0486">Methionine biosynthesis</keyword>
<dbReference type="Pfam" id="PF00742">
    <property type="entry name" value="Homoserine_dh"/>
    <property type="match status" value="1"/>
</dbReference>
<evidence type="ECO:0000256" key="13">
    <source>
        <dbReference type="ARBA" id="ARBA00022723"/>
    </source>
</evidence>
<feature type="active site" description="Proton donor" evidence="28">
    <location>
        <position position="233"/>
    </location>
</feature>
<accession>A0ABD1Y764</accession>
<evidence type="ECO:0000256" key="5">
    <source>
        <dbReference type="ARBA" id="ARBA00005062"/>
    </source>
</evidence>
<keyword evidence="16" id="KW-0067">ATP-binding</keyword>
<proteinExistence type="inferred from homology"/>
<dbReference type="SUPFAM" id="SSF51735">
    <property type="entry name" value="NAD(P)-binding Rossmann-fold domains"/>
    <property type="match status" value="1"/>
</dbReference>
<dbReference type="Proteomes" id="UP001605036">
    <property type="component" value="Unassembled WGS sequence"/>
</dbReference>
<comment type="catalytic activity">
    <reaction evidence="25">
        <text>L-aspartate + ATP = 4-phospho-L-aspartate + ADP</text>
        <dbReference type="Rhea" id="RHEA:23776"/>
        <dbReference type="ChEBI" id="CHEBI:29991"/>
        <dbReference type="ChEBI" id="CHEBI:30616"/>
        <dbReference type="ChEBI" id="CHEBI:57535"/>
        <dbReference type="ChEBI" id="CHEBI:456216"/>
        <dbReference type="EC" id="2.7.2.4"/>
    </reaction>
    <physiologicalReaction direction="left-to-right" evidence="25">
        <dbReference type="Rhea" id="RHEA:23777"/>
    </physiologicalReaction>
</comment>
<feature type="binding site" evidence="29">
    <location>
        <position position="130"/>
    </location>
    <ligand>
        <name>NADPH</name>
        <dbReference type="ChEBI" id="CHEBI:57783"/>
    </ligand>
</feature>
<dbReference type="InterPro" id="IPR036291">
    <property type="entry name" value="NAD(P)-bd_dom_sf"/>
</dbReference>
<keyword evidence="17 27" id="KW-0521">NADP</keyword>
<keyword evidence="18 27" id="KW-0560">Oxidoreductase</keyword>
<reference evidence="34 35" key="1">
    <citation type="submission" date="2024-09" db="EMBL/GenBank/DDBJ databases">
        <title>Chromosome-scale assembly of Riccia fluitans.</title>
        <authorList>
            <person name="Paukszto L."/>
            <person name="Sawicki J."/>
            <person name="Karawczyk K."/>
            <person name="Piernik-Szablinska J."/>
            <person name="Szczecinska M."/>
            <person name="Mazdziarz M."/>
        </authorList>
    </citation>
    <scope>NUCLEOTIDE SEQUENCE [LARGE SCALE GENOMIC DNA]</scope>
    <source>
        <strain evidence="34">Rf_01</strain>
        <tissue evidence="34">Aerial parts of the thallus</tissue>
    </source>
</reference>
<dbReference type="FunFam" id="3.30.360.10:FF:000006">
    <property type="entry name" value="Bifunctional aspartokinase/homoserine dehydrogenase"/>
    <property type="match status" value="1"/>
</dbReference>
<gene>
    <name evidence="34" type="ORF">R1flu_002723</name>
</gene>
<comment type="similarity">
    <text evidence="8">In the C-terminal section; belongs to the homoserine dehydrogenase family.</text>
</comment>
<evidence type="ECO:0000256" key="28">
    <source>
        <dbReference type="PIRSR" id="PIRSR036497-1"/>
    </source>
</evidence>
<evidence type="ECO:0000256" key="21">
    <source>
        <dbReference type="ARBA" id="ARBA00023154"/>
    </source>
</evidence>
<sequence length="374" mass="40895">MALESAESEYRTSLALGIIGPGLIGSTLLDQIRDQSSVLRGDFDIDLRVVGIIGSTTMLLEDARVDLTNWRAGFSAKGEQSNLDRFIAHLQRQEYFGPNKVIVDCTASADIAEHYLEWLKLGIHIVTPNKRANSGPLDKYLAVRKLQRETYTHYFYEATVGAGLPIISTLRSLMETGDKIQQVEGIFSGTLSYIFNSLTGSRTFSDVVKEAKAKGYTEPDPRDDLSGTDVARKVVILAREAGMKLELKDIPIENLVPEELKDPNLTVDEFLNKLPEFDQALTARRKEAESAGEVLRFVGVVDVLNNKGSVELKRVPKVNAFAQLNGSDNIIAFTTSRYQENPVIVRGPGAGAAVTAGGVFSDILKLTAYLGAPS</sequence>
<evidence type="ECO:0000256" key="4">
    <source>
        <dbReference type="ARBA" id="ARBA00005056"/>
    </source>
</evidence>
<dbReference type="FunFam" id="3.40.50.720:FF:000083">
    <property type="entry name" value="Bifunctional aspartokinase/homoserine dehydrogenase"/>
    <property type="match status" value="1"/>
</dbReference>
<dbReference type="GO" id="GO:0046872">
    <property type="term" value="F:metal ion binding"/>
    <property type="evidence" value="ECO:0007669"/>
    <property type="project" value="UniProtKB-KW"/>
</dbReference>
<name>A0ABD1Y764_9MARC</name>
<evidence type="ECO:0000256" key="16">
    <source>
        <dbReference type="ARBA" id="ARBA00022840"/>
    </source>
</evidence>
<evidence type="ECO:0000256" key="14">
    <source>
        <dbReference type="ARBA" id="ARBA00022741"/>
    </source>
</evidence>
<evidence type="ECO:0000256" key="22">
    <source>
        <dbReference type="ARBA" id="ARBA00023167"/>
    </source>
</evidence>
<evidence type="ECO:0000256" key="24">
    <source>
        <dbReference type="ARBA" id="ARBA00044938"/>
    </source>
</evidence>
<feature type="domain" description="Homoserine dehydrogenase catalytic" evidence="32">
    <location>
        <begin position="165"/>
        <end position="364"/>
    </location>
</feature>
<protein>
    <recommendedName>
        <fullName evidence="27 30">Homoserine dehydrogenase</fullName>
        <shortName evidence="27">HDH</shortName>
        <ecNumber evidence="27 30">1.1.1.3</ecNumber>
    </recommendedName>
</protein>
<feature type="binding site" evidence="29">
    <location>
        <begin position="20"/>
        <end position="25"/>
    </location>
    <ligand>
        <name>NADP(+)</name>
        <dbReference type="ChEBI" id="CHEBI:58349"/>
    </ligand>
</feature>
<comment type="pathway">
    <text evidence="4 30">Amino-acid biosynthesis; L-threonine biosynthesis; L-threonine from L-aspartate: step 3/5.</text>
</comment>
<evidence type="ECO:0000256" key="11">
    <source>
        <dbReference type="ARBA" id="ARBA00022679"/>
    </source>
</evidence>
<evidence type="ECO:0000256" key="1">
    <source>
        <dbReference type="ARBA" id="ARBA00001920"/>
    </source>
</evidence>
<comment type="caution">
    <text evidence="34">The sequence shown here is derived from an EMBL/GenBank/DDBJ whole genome shotgun (WGS) entry which is preliminary data.</text>
</comment>
<evidence type="ECO:0000256" key="15">
    <source>
        <dbReference type="ARBA" id="ARBA00022777"/>
    </source>
</evidence>
<evidence type="ECO:0000259" key="32">
    <source>
        <dbReference type="Pfam" id="PF00742"/>
    </source>
</evidence>
<dbReference type="PANTHER" id="PTHR43070">
    <property type="match status" value="1"/>
</dbReference>
<feature type="domain" description="Aspartate/homoserine dehydrogenase NAD-binding" evidence="33">
    <location>
        <begin position="20"/>
        <end position="157"/>
    </location>
</feature>
<evidence type="ECO:0000256" key="23">
    <source>
        <dbReference type="ARBA" id="ARBA00023268"/>
    </source>
</evidence>
<dbReference type="PIRSF" id="PIRSF036497">
    <property type="entry name" value="HDH_short"/>
    <property type="match status" value="1"/>
</dbReference>
<comment type="pathway">
    <text evidence="5 30">Amino-acid biosynthesis; L-methionine biosynthesis via de novo pathway; L-homoserine from L-aspartate: step 3/3.</text>
</comment>
<comment type="pathway">
    <text evidence="6">Amino-acid biosynthesis; L-threonine biosynthesis; L-threonine from L-aspartate: step 1/5.</text>
</comment>
<keyword evidence="11" id="KW-0808">Transferase</keyword>
<keyword evidence="10 27" id="KW-0028">Amino-acid biosynthesis</keyword>
<dbReference type="GO" id="GO:0004072">
    <property type="term" value="F:aspartate kinase activity"/>
    <property type="evidence" value="ECO:0007669"/>
    <property type="project" value="UniProtKB-EC"/>
</dbReference>
<comment type="function">
    <text evidence="24">Bifunctional aspartate kinase and homoserine dehydrogenase that catalyzes the first and the third steps toward the synthesis of lysine, methionine and threonine from aspartate.</text>
</comment>
<keyword evidence="13" id="KW-0479">Metal-binding</keyword>
<evidence type="ECO:0000256" key="26">
    <source>
        <dbReference type="ARBA" id="ARBA00048841"/>
    </source>
</evidence>
<comment type="similarity">
    <text evidence="9">In the N-terminal section; belongs to the aspartokinase family.</text>
</comment>
<dbReference type="EC" id="1.1.1.3" evidence="27 30"/>
<organism evidence="34 35">
    <name type="scientific">Riccia fluitans</name>
    <dbReference type="NCBI Taxonomy" id="41844"/>
    <lineage>
        <taxon>Eukaryota</taxon>
        <taxon>Viridiplantae</taxon>
        <taxon>Streptophyta</taxon>
        <taxon>Embryophyta</taxon>
        <taxon>Marchantiophyta</taxon>
        <taxon>Marchantiopsida</taxon>
        <taxon>Marchantiidae</taxon>
        <taxon>Marchantiales</taxon>
        <taxon>Ricciaceae</taxon>
        <taxon>Riccia</taxon>
    </lineage>
</organism>